<gene>
    <name evidence="1" type="ORF">NUW54_g7157</name>
</gene>
<dbReference type="Proteomes" id="UP001144978">
    <property type="component" value="Unassembled WGS sequence"/>
</dbReference>
<dbReference type="EMBL" id="JANSHE010002018">
    <property type="protein sequence ID" value="KAJ2997160.1"/>
    <property type="molecule type" value="Genomic_DNA"/>
</dbReference>
<reference evidence="1" key="1">
    <citation type="submission" date="2022-08" db="EMBL/GenBank/DDBJ databases">
        <title>Genome Sequence of Pycnoporus sanguineus.</title>
        <authorList>
            <person name="Buettner E."/>
        </authorList>
    </citation>
    <scope>NUCLEOTIDE SEQUENCE</scope>
    <source>
        <strain evidence="1">CG-C14</strain>
    </source>
</reference>
<organism evidence="1 2">
    <name type="scientific">Trametes sanguinea</name>
    <dbReference type="NCBI Taxonomy" id="158606"/>
    <lineage>
        <taxon>Eukaryota</taxon>
        <taxon>Fungi</taxon>
        <taxon>Dikarya</taxon>
        <taxon>Basidiomycota</taxon>
        <taxon>Agaricomycotina</taxon>
        <taxon>Agaricomycetes</taxon>
        <taxon>Polyporales</taxon>
        <taxon>Polyporaceae</taxon>
        <taxon>Trametes</taxon>
    </lineage>
</organism>
<evidence type="ECO:0000313" key="1">
    <source>
        <dbReference type="EMBL" id="KAJ2997160.1"/>
    </source>
</evidence>
<accession>A0ACC1PN83</accession>
<proteinExistence type="predicted"/>
<keyword evidence="2" id="KW-1185">Reference proteome</keyword>
<protein>
    <submittedName>
        <fullName evidence="1">Uncharacterized protein</fullName>
    </submittedName>
</protein>
<evidence type="ECO:0000313" key="2">
    <source>
        <dbReference type="Proteomes" id="UP001144978"/>
    </source>
</evidence>
<sequence>MGLSKILLMRTLVRAVRFPIPHQRLMNPPPSEPLYVVGLRQHLLYLTERQELEDAGLGDPNGIIMILSDALNWRNSPKPYGRAAMTDEPFMDYESARQNARAMCRTLGLQSFTAVDVAHRVRCYGCVIRHEDGWSVAFSADTMPTENLVRAGRDATLLIHESSLSPEEEQLAREKAHSTSAQAIDIGKRMNAQKVLLTHFSARYPGMPPSQGHDGEASDGPLVGLAFDYARIRLGDFWKLHTYLPAIQHALQEDGDDDPMEIDLTKLQ</sequence>
<comment type="caution">
    <text evidence="1">The sequence shown here is derived from an EMBL/GenBank/DDBJ whole genome shotgun (WGS) entry which is preliminary data.</text>
</comment>
<name>A0ACC1PN83_9APHY</name>